<evidence type="ECO:0000313" key="1">
    <source>
        <dbReference type="EMBL" id="JAH96632.1"/>
    </source>
</evidence>
<dbReference type="EMBL" id="GBXM01011945">
    <property type="protein sequence ID" value="JAH96632.1"/>
    <property type="molecule type" value="Transcribed_RNA"/>
</dbReference>
<protein>
    <submittedName>
        <fullName evidence="1">Uncharacterized protein</fullName>
    </submittedName>
</protein>
<reference evidence="1" key="1">
    <citation type="submission" date="2014-11" db="EMBL/GenBank/DDBJ databases">
        <authorList>
            <person name="Amaro Gonzalez C."/>
        </authorList>
    </citation>
    <scope>NUCLEOTIDE SEQUENCE</scope>
</reference>
<organism evidence="1">
    <name type="scientific">Anguilla anguilla</name>
    <name type="common">European freshwater eel</name>
    <name type="synonym">Muraena anguilla</name>
    <dbReference type="NCBI Taxonomy" id="7936"/>
    <lineage>
        <taxon>Eukaryota</taxon>
        <taxon>Metazoa</taxon>
        <taxon>Chordata</taxon>
        <taxon>Craniata</taxon>
        <taxon>Vertebrata</taxon>
        <taxon>Euteleostomi</taxon>
        <taxon>Actinopterygii</taxon>
        <taxon>Neopterygii</taxon>
        <taxon>Teleostei</taxon>
        <taxon>Anguilliformes</taxon>
        <taxon>Anguillidae</taxon>
        <taxon>Anguilla</taxon>
    </lineage>
</organism>
<proteinExistence type="predicted"/>
<accession>A0A0E9X1L6</accession>
<reference evidence="1" key="2">
    <citation type="journal article" date="2015" name="Fish Shellfish Immunol.">
        <title>Early steps in the European eel (Anguilla anguilla)-Vibrio vulnificus interaction in the gills: Role of the RtxA13 toxin.</title>
        <authorList>
            <person name="Callol A."/>
            <person name="Pajuelo D."/>
            <person name="Ebbesson L."/>
            <person name="Teles M."/>
            <person name="MacKenzie S."/>
            <person name="Amaro C."/>
        </authorList>
    </citation>
    <scope>NUCLEOTIDE SEQUENCE</scope>
</reference>
<dbReference type="AlphaFoldDB" id="A0A0E9X1L6"/>
<name>A0A0E9X1L6_ANGAN</name>
<sequence length="63" mass="7317">MIPKSEKWQVYLKQVRNGTYTLASTKDCSWSPNNYRLNAENKLWLSVICYTEHVCGSCTTSRL</sequence>